<feature type="transmembrane region" description="Helical" evidence="1">
    <location>
        <begin position="82"/>
        <end position="103"/>
    </location>
</feature>
<organism evidence="2 3">
    <name type="scientific">Bremerella cremea</name>
    <dbReference type="NCBI Taxonomy" id="1031537"/>
    <lineage>
        <taxon>Bacteria</taxon>
        <taxon>Pseudomonadati</taxon>
        <taxon>Planctomycetota</taxon>
        <taxon>Planctomycetia</taxon>
        <taxon>Pirellulales</taxon>
        <taxon>Pirellulaceae</taxon>
        <taxon>Bremerella</taxon>
    </lineage>
</organism>
<feature type="transmembrane region" description="Helical" evidence="1">
    <location>
        <begin position="50"/>
        <end position="70"/>
    </location>
</feature>
<evidence type="ECO:0000313" key="3">
    <source>
        <dbReference type="Proteomes" id="UP000253562"/>
    </source>
</evidence>
<feature type="transmembrane region" description="Helical" evidence="1">
    <location>
        <begin position="163"/>
        <end position="185"/>
    </location>
</feature>
<protein>
    <submittedName>
        <fullName evidence="2">Uncharacterized protein</fullName>
    </submittedName>
</protein>
<accession>A0A368KND8</accession>
<feature type="transmembrane region" description="Helical" evidence="1">
    <location>
        <begin position="21"/>
        <end position="44"/>
    </location>
</feature>
<dbReference type="EMBL" id="QPEX01000034">
    <property type="protein sequence ID" value="RCS44748.1"/>
    <property type="molecule type" value="Genomic_DNA"/>
</dbReference>
<keyword evidence="1" id="KW-1133">Transmembrane helix</keyword>
<reference evidence="2 3" key="1">
    <citation type="submission" date="2018-07" db="EMBL/GenBank/DDBJ databases">
        <title>Comparative genomes isolates from brazilian mangrove.</title>
        <authorList>
            <person name="De Araujo J.E."/>
            <person name="Taketani R.G."/>
            <person name="Silva M.C.P."/>
            <person name="Lourenco M.V."/>
            <person name="Oliveira V.M."/>
            <person name="Andreote F.D."/>
        </authorList>
    </citation>
    <scope>NUCLEOTIDE SEQUENCE [LARGE SCALE GENOMIC DNA]</scope>
    <source>
        <strain evidence="2 3">HEX PRIS-MGV</strain>
    </source>
</reference>
<name>A0A368KND8_9BACT</name>
<gene>
    <name evidence="2" type="ORF">DTL42_17675</name>
</gene>
<keyword evidence="1" id="KW-0812">Transmembrane</keyword>
<sequence>MDDEQEIAAAQTSPAVTRPSWLLIAISIPSMVACLWFSGMLLAVGFDHPHLFLTTLTCLVALIGPGMVAMQQYLGTFRASPFGARFCMIFFGVMAFLVFLPTVFATRELWSSKISQVELLTTLASMLGVVVFLTSTSVMNYFRWKQLQRAEQAGPPVGWPWRFSLLEIMGITLAIAIVLGGTAFFSQR</sequence>
<keyword evidence="1" id="KW-0472">Membrane</keyword>
<dbReference type="AlphaFoldDB" id="A0A368KND8"/>
<feature type="transmembrane region" description="Helical" evidence="1">
    <location>
        <begin position="123"/>
        <end position="142"/>
    </location>
</feature>
<dbReference type="Proteomes" id="UP000253562">
    <property type="component" value="Unassembled WGS sequence"/>
</dbReference>
<evidence type="ECO:0000256" key="1">
    <source>
        <dbReference type="SAM" id="Phobius"/>
    </source>
</evidence>
<comment type="caution">
    <text evidence="2">The sequence shown here is derived from an EMBL/GenBank/DDBJ whole genome shotgun (WGS) entry which is preliminary data.</text>
</comment>
<evidence type="ECO:0000313" key="2">
    <source>
        <dbReference type="EMBL" id="RCS44748.1"/>
    </source>
</evidence>
<proteinExistence type="predicted"/>